<gene>
    <name evidence="2" type="ORF">ABRQ22_03100</name>
</gene>
<feature type="region of interest" description="Disordered" evidence="1">
    <location>
        <begin position="422"/>
        <end position="452"/>
    </location>
</feature>
<name>A0AAU8G4N1_9MICO</name>
<sequence>MRTDVVGHVEALMVKTDRGMLAPDELFQEAGDALARAADVRDSRLGEAVARLALSPDLPAEHVVPLARSTFLWTRLDWGRAEIGEEVLDAARRALLARVEDDVADADPVTAATLVGGFPSVWCPPVWIDRAMESDLGPEARATANAALLRTVVDHRGTEYAFRHLVEPFLDTATRHGVDLALSAHEHLGLKAHRAPRARRALRAYLLASVEGDEPGAVPLATRLSIDLDDAAAVEVVHRVTRTDPAAWREDASVLAFVLWVGGRRDAAGRVLEEFDAHACSGGWACVARHSLADYLRMSSGVVPPQVVASTRGAQEYRTGIASVGALVGRLALMRRDACAEVGDVEQARLSGVAVLRYHGYREYDLHLQAADLEFDVRLVDRVAVTPDELFATRVAVDACPPTPDDGFPRLVEGVVLYSRPSSAATTSNGRRTASSTGAPISAKGVSSSNPP</sequence>
<dbReference type="AlphaFoldDB" id="A0AAU8G4N1"/>
<dbReference type="RefSeq" id="WP_353708538.1">
    <property type="nucleotide sequence ID" value="NZ_CP159290.1"/>
</dbReference>
<reference evidence="2" key="1">
    <citation type="submission" date="2024-06" db="EMBL/GenBank/DDBJ databases">
        <title>Complete genome sequence of the cellulolytic actinobacterium, Cellulosimicrobium ES-005.</title>
        <authorList>
            <person name="Matthews C.T."/>
            <person name="Underwood K.D."/>
            <person name="Ghanchi K.M."/>
            <person name="Fields S.D."/>
            <person name="Gardner S.G."/>
        </authorList>
    </citation>
    <scope>NUCLEOTIDE SEQUENCE</scope>
    <source>
        <strain evidence="2">ES-005</strain>
    </source>
</reference>
<evidence type="ECO:0000313" key="2">
    <source>
        <dbReference type="EMBL" id="XCH30685.1"/>
    </source>
</evidence>
<dbReference type="EMBL" id="CP159290">
    <property type="protein sequence ID" value="XCH30685.1"/>
    <property type="molecule type" value="Genomic_DNA"/>
</dbReference>
<proteinExistence type="predicted"/>
<protein>
    <recommendedName>
        <fullName evidence="3">DUF4034 domain-containing protein</fullName>
    </recommendedName>
</protein>
<evidence type="ECO:0008006" key="3">
    <source>
        <dbReference type="Google" id="ProtNLM"/>
    </source>
</evidence>
<evidence type="ECO:0000256" key="1">
    <source>
        <dbReference type="SAM" id="MobiDB-lite"/>
    </source>
</evidence>
<organism evidence="2">
    <name type="scientific">Cellulosimicrobium sp. ES-005</name>
    <dbReference type="NCBI Taxonomy" id="3163031"/>
    <lineage>
        <taxon>Bacteria</taxon>
        <taxon>Bacillati</taxon>
        <taxon>Actinomycetota</taxon>
        <taxon>Actinomycetes</taxon>
        <taxon>Micrococcales</taxon>
        <taxon>Promicromonosporaceae</taxon>
        <taxon>Cellulosimicrobium</taxon>
    </lineage>
</organism>
<accession>A0AAU8G4N1</accession>